<feature type="transmembrane region" description="Helical" evidence="1">
    <location>
        <begin position="64"/>
        <end position="82"/>
    </location>
</feature>
<proteinExistence type="predicted"/>
<reference evidence="2 3" key="1">
    <citation type="submission" date="2013-05" db="EMBL/GenBank/DDBJ databases">
        <title>Drechslerella stenobrocha genome reveals carnivorous origination and mechanical trapping mechanism of predatory fungi.</title>
        <authorList>
            <person name="Liu X."/>
            <person name="Zhang W."/>
            <person name="Liu K."/>
        </authorList>
    </citation>
    <scope>NUCLEOTIDE SEQUENCE [LARGE SCALE GENOMIC DNA]</scope>
    <source>
        <strain evidence="2 3">248</strain>
    </source>
</reference>
<feature type="transmembrane region" description="Helical" evidence="1">
    <location>
        <begin position="28"/>
        <end position="58"/>
    </location>
</feature>
<name>W7HLI8_9PEZI</name>
<sequence length="565" mass="60646">MPQEGWKPQVEIASQSHRTIYSIDNIQCFIAIAIEIIIIVLILVFNFLDITLCLPGILPNYSRALYVCGTTVLVTASTAFVMRQICLQWIYYTDMKEVRTADEAQTAGSRRIDVLLGVGSYNHYFRYWGTTVSLLLVSLRTATIVTALTPSIVLKTFKTTSHLTPDALNCTTLSNDPEAGLINWRLENGTFITLQDSSCLASPAFSILNAISTSDVGTDGYAYTIAGAGVTRSSIGVPYDAYNGLKGLDKVFWGADMTSHGGISLQESTQCLPVFVNNPARCRRRGNVVPGHNNLTVHLGPDCIVSTPIFGVNLQTDGASASGFCTEGRGVGKITYVIGSVNSHAHQLALAVPDAFAVDTADPKSYSVACDIDISSGVEFRETTVSRNYEPPSLELRDGLGIDPAAEFIVSSTYTARSICDQSPSANLWNSDKKQSDILTAGALAIGAGVALPLFEQNRYNDGWWDALSGAVIGRNSGSFAFQSSRNALEDVLGAVAAIGVGQYVGSAQRAQSGNDALAPTGWSGYARIMGYRIGPGGRWGVLLIVPEVWTAIVLVVLITRRLRL</sequence>
<dbReference type="Proteomes" id="UP000024837">
    <property type="component" value="Unassembled WGS sequence"/>
</dbReference>
<keyword evidence="1" id="KW-0472">Membrane</keyword>
<protein>
    <submittedName>
        <fullName evidence="2">Uncharacterized protein</fullName>
    </submittedName>
</protein>
<evidence type="ECO:0000256" key="1">
    <source>
        <dbReference type="SAM" id="Phobius"/>
    </source>
</evidence>
<evidence type="ECO:0000313" key="2">
    <source>
        <dbReference type="EMBL" id="EWC43939.1"/>
    </source>
</evidence>
<evidence type="ECO:0000313" key="3">
    <source>
        <dbReference type="Proteomes" id="UP000024837"/>
    </source>
</evidence>
<gene>
    <name evidence="2" type="ORF">DRE_01291</name>
</gene>
<dbReference type="AlphaFoldDB" id="W7HLI8"/>
<feature type="transmembrane region" description="Helical" evidence="1">
    <location>
        <begin position="540"/>
        <end position="559"/>
    </location>
</feature>
<accession>W7HLI8</accession>
<dbReference type="HOGENOM" id="CLU_480659_0_0_1"/>
<organism evidence="2 3">
    <name type="scientific">Drechslerella stenobrocha 248</name>
    <dbReference type="NCBI Taxonomy" id="1043628"/>
    <lineage>
        <taxon>Eukaryota</taxon>
        <taxon>Fungi</taxon>
        <taxon>Dikarya</taxon>
        <taxon>Ascomycota</taxon>
        <taxon>Pezizomycotina</taxon>
        <taxon>Orbiliomycetes</taxon>
        <taxon>Orbiliales</taxon>
        <taxon>Orbiliaceae</taxon>
        <taxon>Drechslerella</taxon>
    </lineage>
</organism>
<keyword evidence="3" id="KW-1185">Reference proteome</keyword>
<keyword evidence="1" id="KW-1133">Transmembrane helix</keyword>
<dbReference type="OrthoDB" id="5400196at2759"/>
<keyword evidence="1" id="KW-0812">Transmembrane</keyword>
<dbReference type="EMBL" id="KI966448">
    <property type="protein sequence ID" value="EWC43939.1"/>
    <property type="molecule type" value="Genomic_DNA"/>
</dbReference>